<gene>
    <name evidence="2" type="ORF">C8N29_10428</name>
</gene>
<accession>A0A2T5J0S6</accession>
<reference evidence="2 3" key="1">
    <citation type="submission" date="2018-04" db="EMBL/GenBank/DDBJ databases">
        <title>Genomic Encyclopedia of Archaeal and Bacterial Type Strains, Phase II (KMG-II): from individual species to whole genera.</title>
        <authorList>
            <person name="Goeker M."/>
        </authorList>
    </citation>
    <scope>NUCLEOTIDE SEQUENCE [LARGE SCALE GENOMIC DNA]</scope>
    <source>
        <strain evidence="2 3">DSM 5822</strain>
    </source>
</reference>
<organism evidence="2 3">
    <name type="scientific">Agitococcus lubricus</name>
    <dbReference type="NCBI Taxonomy" id="1077255"/>
    <lineage>
        <taxon>Bacteria</taxon>
        <taxon>Pseudomonadati</taxon>
        <taxon>Pseudomonadota</taxon>
        <taxon>Gammaproteobacteria</taxon>
        <taxon>Moraxellales</taxon>
        <taxon>Moraxellaceae</taxon>
        <taxon>Agitococcus</taxon>
    </lineage>
</organism>
<dbReference type="PANTHER" id="PTHR10625">
    <property type="entry name" value="HISTONE DEACETYLASE HDAC1-RELATED"/>
    <property type="match status" value="1"/>
</dbReference>
<comment type="caution">
    <text evidence="2">The sequence shown here is derived from an EMBL/GenBank/DDBJ whole genome shotgun (WGS) entry which is preliminary data.</text>
</comment>
<dbReference type="InterPro" id="IPR023801">
    <property type="entry name" value="His_deacetylse_dom"/>
</dbReference>
<dbReference type="InterPro" id="IPR023696">
    <property type="entry name" value="Ureohydrolase_dom_sf"/>
</dbReference>
<evidence type="ECO:0000313" key="3">
    <source>
        <dbReference type="Proteomes" id="UP000244223"/>
    </source>
</evidence>
<proteinExistence type="predicted"/>
<protein>
    <submittedName>
        <fullName evidence="2">Acetoin utilization deacetylase AcuC-like enzyme</fullName>
    </submittedName>
</protein>
<dbReference type="GO" id="GO:0040029">
    <property type="term" value="P:epigenetic regulation of gene expression"/>
    <property type="evidence" value="ECO:0007669"/>
    <property type="project" value="TreeGrafter"/>
</dbReference>
<evidence type="ECO:0000313" key="2">
    <source>
        <dbReference type="EMBL" id="PTQ89990.1"/>
    </source>
</evidence>
<dbReference type="SUPFAM" id="SSF52768">
    <property type="entry name" value="Arginase/deacetylase"/>
    <property type="match status" value="1"/>
</dbReference>
<feature type="domain" description="Histone deacetylase" evidence="1">
    <location>
        <begin position="19"/>
        <end position="266"/>
    </location>
</feature>
<dbReference type="Pfam" id="PF00850">
    <property type="entry name" value="Hist_deacetyl"/>
    <property type="match status" value="1"/>
</dbReference>
<dbReference type="OrthoDB" id="9808367at2"/>
<dbReference type="PANTHER" id="PTHR10625:SF19">
    <property type="entry name" value="HISTONE DEACETYLASE 12"/>
    <property type="match status" value="1"/>
</dbReference>
<dbReference type="Gene3D" id="3.40.800.20">
    <property type="entry name" value="Histone deacetylase domain"/>
    <property type="match status" value="1"/>
</dbReference>
<dbReference type="GO" id="GO:0004407">
    <property type="term" value="F:histone deacetylase activity"/>
    <property type="evidence" value="ECO:0007669"/>
    <property type="project" value="TreeGrafter"/>
</dbReference>
<dbReference type="InterPro" id="IPR037138">
    <property type="entry name" value="His_deacetylse_dom_sf"/>
</dbReference>
<sequence length="288" mass="32297">MLKACYSERYFAPTLSRSMEKLTAIANQLTVRQLAELVEPTGIHPDLLRQLHQPALVDAFLVGEKPLATLQGFQWSEQLRDAVLAIHGGQLLAANLAFEYGIAANIAQGFHHAGYDYGSGYCTFNGLALIAQQYAHKRVFVLDCDQHGGNGTADFCERLTNLFNFTIYGLRFGHVDGTRSLGRLVHRDHGSFAQYCQVLEEGFSHVLDWQTDLLIYQAGVDCHQADPFGSAWFDTTSLYERDKMVFEFAKRHNIPILFVLAGGYQAFHQLVELHINTFIAANQVYFSA</sequence>
<dbReference type="Proteomes" id="UP000244223">
    <property type="component" value="Unassembled WGS sequence"/>
</dbReference>
<name>A0A2T5J0S6_9GAMM</name>
<dbReference type="EMBL" id="QAON01000004">
    <property type="protein sequence ID" value="PTQ89990.1"/>
    <property type="molecule type" value="Genomic_DNA"/>
</dbReference>
<dbReference type="AlphaFoldDB" id="A0A2T5J0S6"/>
<dbReference type="RefSeq" id="WP_107864997.1">
    <property type="nucleotide sequence ID" value="NZ_QAON01000004.1"/>
</dbReference>
<keyword evidence="3" id="KW-1185">Reference proteome</keyword>
<evidence type="ECO:0000259" key="1">
    <source>
        <dbReference type="Pfam" id="PF00850"/>
    </source>
</evidence>